<evidence type="ECO:0000313" key="1">
    <source>
        <dbReference type="EMBL" id="KAL0110318.1"/>
    </source>
</evidence>
<keyword evidence="2" id="KW-1185">Reference proteome</keyword>
<name>A0AAW2F634_9HYME</name>
<dbReference type="AlphaFoldDB" id="A0AAW2F634"/>
<comment type="caution">
    <text evidence="1">The sequence shown here is derived from an EMBL/GenBank/DDBJ whole genome shotgun (WGS) entry which is preliminary data.</text>
</comment>
<reference evidence="1 2" key="1">
    <citation type="submission" date="2023-03" db="EMBL/GenBank/DDBJ databases">
        <title>High recombination rates correlate with genetic variation in Cardiocondyla obscurior ants.</title>
        <authorList>
            <person name="Errbii M."/>
        </authorList>
    </citation>
    <scope>NUCLEOTIDE SEQUENCE [LARGE SCALE GENOMIC DNA]</scope>
    <source>
        <strain evidence="1">Alpha-2009</strain>
        <tissue evidence="1">Whole body</tissue>
    </source>
</reference>
<gene>
    <name evidence="1" type="ORF">PUN28_013762</name>
</gene>
<dbReference type="EMBL" id="JADYXP020000014">
    <property type="protein sequence ID" value="KAL0110318.1"/>
    <property type="molecule type" value="Genomic_DNA"/>
</dbReference>
<protein>
    <submittedName>
        <fullName evidence="1">Uncharacterized protein</fullName>
    </submittedName>
</protein>
<proteinExistence type="predicted"/>
<evidence type="ECO:0000313" key="2">
    <source>
        <dbReference type="Proteomes" id="UP001430953"/>
    </source>
</evidence>
<accession>A0AAW2F634</accession>
<dbReference type="Proteomes" id="UP001430953">
    <property type="component" value="Unassembled WGS sequence"/>
</dbReference>
<organism evidence="1 2">
    <name type="scientific">Cardiocondyla obscurior</name>
    <dbReference type="NCBI Taxonomy" id="286306"/>
    <lineage>
        <taxon>Eukaryota</taxon>
        <taxon>Metazoa</taxon>
        <taxon>Ecdysozoa</taxon>
        <taxon>Arthropoda</taxon>
        <taxon>Hexapoda</taxon>
        <taxon>Insecta</taxon>
        <taxon>Pterygota</taxon>
        <taxon>Neoptera</taxon>
        <taxon>Endopterygota</taxon>
        <taxon>Hymenoptera</taxon>
        <taxon>Apocrita</taxon>
        <taxon>Aculeata</taxon>
        <taxon>Formicoidea</taxon>
        <taxon>Formicidae</taxon>
        <taxon>Myrmicinae</taxon>
        <taxon>Cardiocondyla</taxon>
    </lineage>
</organism>
<sequence length="77" mass="8110">MKLLGSVDVASRDYSLSLTETTPGTGKFAPPLKPGCHTGGKGLHVPAIPSVNKTTRPLSNMLFIEEVTTLNNACTVQ</sequence>